<dbReference type="Gene3D" id="1.10.8.10">
    <property type="entry name" value="DNA helicase RuvA subunit, C-terminal domain"/>
    <property type="match status" value="1"/>
</dbReference>
<gene>
    <name evidence="3" type="ORF">CGI_10006504</name>
</gene>
<dbReference type="InterPro" id="IPR009060">
    <property type="entry name" value="UBA-like_sf"/>
</dbReference>
<evidence type="ECO:0000313" key="3">
    <source>
        <dbReference type="EMBL" id="EKC30076.1"/>
    </source>
</evidence>
<keyword evidence="2" id="KW-0472">Membrane</keyword>
<name>K1R818_MAGGI</name>
<dbReference type="Pfam" id="PF14555">
    <property type="entry name" value="UBA_4"/>
    <property type="match status" value="1"/>
</dbReference>
<dbReference type="HOGENOM" id="CLU_1519310_0_0_1"/>
<sequence>MTSIREKIEQFCSITGADQEVGKNLLEACNGNLELAIDMHMDSGGPSAPPPTDQGGASAQPSQPLPRDSETSSSAPIDLDDDVRAPIPQRNETLIEDVPAFGSDDVRAPIPQRNETLIEDVPAFVLRGRRRQARSVFDGFRDFQAEASKYKNIIFLPFHFHFILNTPIIFYLLAPNC</sequence>
<dbReference type="InParanoid" id="K1R818"/>
<feature type="transmembrane region" description="Helical" evidence="2">
    <location>
        <begin position="153"/>
        <end position="174"/>
    </location>
</feature>
<accession>K1R818</accession>
<feature type="region of interest" description="Disordered" evidence="1">
    <location>
        <begin position="38"/>
        <end position="91"/>
    </location>
</feature>
<keyword evidence="2" id="KW-0812">Transmembrane</keyword>
<protein>
    <submittedName>
        <fullName evidence="3">UBX domain-containing protein 7</fullName>
    </submittedName>
</protein>
<evidence type="ECO:0000256" key="2">
    <source>
        <dbReference type="SAM" id="Phobius"/>
    </source>
</evidence>
<evidence type="ECO:0000256" key="1">
    <source>
        <dbReference type="SAM" id="MobiDB-lite"/>
    </source>
</evidence>
<dbReference type="CDD" id="cd14345">
    <property type="entry name" value="UBA_UBXD7"/>
    <property type="match status" value="1"/>
</dbReference>
<organism evidence="3">
    <name type="scientific">Magallana gigas</name>
    <name type="common">Pacific oyster</name>
    <name type="synonym">Crassostrea gigas</name>
    <dbReference type="NCBI Taxonomy" id="29159"/>
    <lineage>
        <taxon>Eukaryota</taxon>
        <taxon>Metazoa</taxon>
        <taxon>Spiralia</taxon>
        <taxon>Lophotrochozoa</taxon>
        <taxon>Mollusca</taxon>
        <taxon>Bivalvia</taxon>
        <taxon>Autobranchia</taxon>
        <taxon>Pteriomorphia</taxon>
        <taxon>Ostreida</taxon>
        <taxon>Ostreoidea</taxon>
        <taxon>Ostreidae</taxon>
        <taxon>Magallana</taxon>
    </lineage>
</organism>
<keyword evidence="2" id="KW-1133">Transmembrane helix</keyword>
<reference evidence="3" key="1">
    <citation type="journal article" date="2012" name="Nature">
        <title>The oyster genome reveals stress adaptation and complexity of shell formation.</title>
        <authorList>
            <person name="Zhang G."/>
            <person name="Fang X."/>
            <person name="Guo X."/>
            <person name="Li L."/>
            <person name="Luo R."/>
            <person name="Xu F."/>
            <person name="Yang P."/>
            <person name="Zhang L."/>
            <person name="Wang X."/>
            <person name="Qi H."/>
            <person name="Xiong Z."/>
            <person name="Que H."/>
            <person name="Xie Y."/>
            <person name="Holland P.W."/>
            <person name="Paps J."/>
            <person name="Zhu Y."/>
            <person name="Wu F."/>
            <person name="Chen Y."/>
            <person name="Wang J."/>
            <person name="Peng C."/>
            <person name="Meng J."/>
            <person name="Yang L."/>
            <person name="Liu J."/>
            <person name="Wen B."/>
            <person name="Zhang N."/>
            <person name="Huang Z."/>
            <person name="Zhu Q."/>
            <person name="Feng Y."/>
            <person name="Mount A."/>
            <person name="Hedgecock D."/>
            <person name="Xu Z."/>
            <person name="Liu Y."/>
            <person name="Domazet-Loso T."/>
            <person name="Du Y."/>
            <person name="Sun X."/>
            <person name="Zhang S."/>
            <person name="Liu B."/>
            <person name="Cheng P."/>
            <person name="Jiang X."/>
            <person name="Li J."/>
            <person name="Fan D."/>
            <person name="Wang W."/>
            <person name="Fu W."/>
            <person name="Wang T."/>
            <person name="Wang B."/>
            <person name="Zhang J."/>
            <person name="Peng Z."/>
            <person name="Li Y."/>
            <person name="Li N."/>
            <person name="Wang J."/>
            <person name="Chen M."/>
            <person name="He Y."/>
            <person name="Tan F."/>
            <person name="Song X."/>
            <person name="Zheng Q."/>
            <person name="Huang R."/>
            <person name="Yang H."/>
            <person name="Du X."/>
            <person name="Chen L."/>
            <person name="Yang M."/>
            <person name="Gaffney P.M."/>
            <person name="Wang S."/>
            <person name="Luo L."/>
            <person name="She Z."/>
            <person name="Ming Y."/>
            <person name="Huang W."/>
            <person name="Zhang S."/>
            <person name="Huang B."/>
            <person name="Zhang Y."/>
            <person name="Qu T."/>
            <person name="Ni P."/>
            <person name="Miao G."/>
            <person name="Wang J."/>
            <person name="Wang Q."/>
            <person name="Steinberg C.E."/>
            <person name="Wang H."/>
            <person name="Li N."/>
            <person name="Qian L."/>
            <person name="Zhang G."/>
            <person name="Li Y."/>
            <person name="Yang H."/>
            <person name="Liu X."/>
            <person name="Wang J."/>
            <person name="Yin Y."/>
            <person name="Wang J."/>
        </authorList>
    </citation>
    <scope>NUCLEOTIDE SEQUENCE [LARGE SCALE GENOMIC DNA]</scope>
    <source>
        <strain evidence="3">05x7-T-G4-1.051#20</strain>
    </source>
</reference>
<proteinExistence type="predicted"/>
<dbReference type="SUPFAM" id="SSF46934">
    <property type="entry name" value="UBA-like"/>
    <property type="match status" value="1"/>
</dbReference>
<dbReference type="EMBL" id="JH816237">
    <property type="protein sequence ID" value="EKC30076.1"/>
    <property type="molecule type" value="Genomic_DNA"/>
</dbReference>
<dbReference type="AlphaFoldDB" id="K1R818"/>